<reference evidence="2" key="1">
    <citation type="submission" date="2015-04" db="EMBL/GenBank/DDBJ databases">
        <title>The genome sequence of the plant pathogenic Rhizarian Plasmodiophora brassicae reveals insights in its biotrophic life cycle and the origin of chitin synthesis.</title>
        <authorList>
            <person name="Schwelm A."/>
            <person name="Fogelqvist J."/>
            <person name="Knaust A."/>
            <person name="Julke S."/>
            <person name="Lilja T."/>
            <person name="Dhandapani V."/>
            <person name="Bonilla-Rosso G."/>
            <person name="Karlsson M."/>
            <person name="Shevchenko A."/>
            <person name="Choi S.R."/>
            <person name="Kim H.G."/>
            <person name="Park J.Y."/>
            <person name="Lim Y.P."/>
            <person name="Ludwig-Muller J."/>
            <person name="Dixelius C."/>
        </authorList>
    </citation>
    <scope>NUCLEOTIDE SEQUENCE</scope>
    <source>
        <tissue evidence="2">Potato root galls</tissue>
    </source>
</reference>
<feature type="region of interest" description="Disordered" evidence="1">
    <location>
        <begin position="1"/>
        <end position="32"/>
    </location>
</feature>
<feature type="non-terminal residue" evidence="2">
    <location>
        <position position="160"/>
    </location>
</feature>
<protein>
    <submittedName>
        <fullName evidence="2">Uncharacterized protein</fullName>
    </submittedName>
</protein>
<feature type="compositionally biased region" description="Acidic residues" evidence="1">
    <location>
        <begin position="1"/>
        <end position="10"/>
    </location>
</feature>
<evidence type="ECO:0000313" key="2">
    <source>
        <dbReference type="EMBL" id="CRZ01038.1"/>
    </source>
</evidence>
<sequence length="160" mass="18120">AHSVSDDDYDEHTSDSGDSGEEDDPTELPNAAPARFNDEWCKWRFDEFLQQCEWIRVEDASPMALDDLEKTIDDDLYKQGIKVCKEVVRAANGKYCNGLLLSPGTKNPIKDFMVTVGRKNQEFDDLWIVHVVSSLFSYQTKKSLPKFWSSSKGESSGSNK</sequence>
<organism evidence="2">
    <name type="scientific">Spongospora subterranea</name>
    <dbReference type="NCBI Taxonomy" id="70186"/>
    <lineage>
        <taxon>Eukaryota</taxon>
        <taxon>Sar</taxon>
        <taxon>Rhizaria</taxon>
        <taxon>Endomyxa</taxon>
        <taxon>Phytomyxea</taxon>
        <taxon>Plasmodiophorida</taxon>
        <taxon>Plasmodiophoridae</taxon>
        <taxon>Spongospora</taxon>
    </lineage>
</organism>
<accession>A0A0H5QG59</accession>
<evidence type="ECO:0000256" key="1">
    <source>
        <dbReference type="SAM" id="MobiDB-lite"/>
    </source>
</evidence>
<dbReference type="EMBL" id="HACM01000596">
    <property type="protein sequence ID" value="CRZ01038.1"/>
    <property type="molecule type" value="Transcribed_RNA"/>
</dbReference>
<dbReference type="AlphaFoldDB" id="A0A0H5QG59"/>
<proteinExistence type="predicted"/>
<feature type="non-terminal residue" evidence="2">
    <location>
        <position position="1"/>
    </location>
</feature>
<name>A0A0H5QG59_9EUKA</name>